<reference evidence="2 3" key="1">
    <citation type="submission" date="2020-08" db="EMBL/GenBank/DDBJ databases">
        <title>Sequencing the genomes of 1000 actinobacteria strains.</title>
        <authorList>
            <person name="Klenk H.-P."/>
        </authorList>
    </citation>
    <scope>NUCLEOTIDE SEQUENCE [LARGE SCALE GENOMIC DNA]</scope>
    <source>
        <strain evidence="2 3">DSM 11053</strain>
    </source>
</reference>
<proteinExistence type="predicted"/>
<feature type="transmembrane region" description="Helical" evidence="1">
    <location>
        <begin position="62"/>
        <end position="82"/>
    </location>
</feature>
<feature type="transmembrane region" description="Helical" evidence="1">
    <location>
        <begin position="169"/>
        <end position="193"/>
    </location>
</feature>
<comment type="caution">
    <text evidence="2">The sequence shown here is derived from an EMBL/GenBank/DDBJ whole genome shotgun (WGS) entry which is preliminary data.</text>
</comment>
<accession>A0A7W5JV87</accession>
<dbReference type="RefSeq" id="WP_183337872.1">
    <property type="nucleotide sequence ID" value="NZ_JACHZG010000001.1"/>
</dbReference>
<feature type="transmembrane region" description="Helical" evidence="1">
    <location>
        <begin position="94"/>
        <end position="117"/>
    </location>
</feature>
<name>A0A7W5JV87_9ACTN</name>
<dbReference type="AlphaFoldDB" id="A0A7W5JV87"/>
<organism evidence="2 3">
    <name type="scientific">Microlunatus antarcticus</name>
    <dbReference type="NCBI Taxonomy" id="53388"/>
    <lineage>
        <taxon>Bacteria</taxon>
        <taxon>Bacillati</taxon>
        <taxon>Actinomycetota</taxon>
        <taxon>Actinomycetes</taxon>
        <taxon>Propionibacteriales</taxon>
        <taxon>Propionibacteriaceae</taxon>
        <taxon>Microlunatus</taxon>
    </lineage>
</organism>
<sequence length="206" mass="21675">MRPLRIIGLAWGLVTVAGVLTTRHALTRYVDRLETAATPALPAADVAPPVAERAPAVAVRRVRLVLGALGAVVLLVGAWKVLHAVQPGSYLWLALWLGAAVVLQDGVLAPVLVLLRAITHRSLGRLPDVAVGLVKAGFVIGGLLVLVVLPEIYAQHLGTANPTVLPGDYATRLVVTLLVIMVLTAAAVVIITIRARRRQGLPSRIG</sequence>
<keyword evidence="1" id="KW-1133">Transmembrane helix</keyword>
<feature type="transmembrane region" description="Helical" evidence="1">
    <location>
        <begin position="6"/>
        <end position="26"/>
    </location>
</feature>
<keyword evidence="3" id="KW-1185">Reference proteome</keyword>
<keyword evidence="1" id="KW-0812">Transmembrane</keyword>
<dbReference type="Proteomes" id="UP000565572">
    <property type="component" value="Unassembled WGS sequence"/>
</dbReference>
<evidence type="ECO:0000313" key="2">
    <source>
        <dbReference type="EMBL" id="MBB3326970.1"/>
    </source>
</evidence>
<evidence type="ECO:0000256" key="1">
    <source>
        <dbReference type="SAM" id="Phobius"/>
    </source>
</evidence>
<dbReference type="EMBL" id="JACHZG010000001">
    <property type="protein sequence ID" value="MBB3326970.1"/>
    <property type="molecule type" value="Genomic_DNA"/>
</dbReference>
<protein>
    <submittedName>
        <fullName evidence="2">Uncharacterized protein</fullName>
    </submittedName>
</protein>
<keyword evidence="1" id="KW-0472">Membrane</keyword>
<feature type="transmembrane region" description="Helical" evidence="1">
    <location>
        <begin position="129"/>
        <end position="149"/>
    </location>
</feature>
<gene>
    <name evidence="2" type="ORF">FHX39_001914</name>
</gene>
<evidence type="ECO:0000313" key="3">
    <source>
        <dbReference type="Proteomes" id="UP000565572"/>
    </source>
</evidence>